<evidence type="ECO:0000313" key="1">
    <source>
        <dbReference type="EMBL" id="KFM61205.1"/>
    </source>
</evidence>
<dbReference type="GO" id="GO:0000127">
    <property type="term" value="C:transcription factor TFIIIC complex"/>
    <property type="evidence" value="ECO:0007669"/>
    <property type="project" value="TreeGrafter"/>
</dbReference>
<dbReference type="STRING" id="407821.A0A087T7W6"/>
<name>A0A087T7W6_STEMI</name>
<dbReference type="GO" id="GO:0006383">
    <property type="term" value="P:transcription by RNA polymerase III"/>
    <property type="evidence" value="ECO:0007669"/>
    <property type="project" value="InterPro"/>
</dbReference>
<dbReference type="OrthoDB" id="151490at2759"/>
<dbReference type="PANTHER" id="PTHR23082:SF0">
    <property type="entry name" value="GENERAL TRANSCRIPTION FACTOR 3C POLYPEPTIDE 3"/>
    <property type="match status" value="1"/>
</dbReference>
<feature type="non-terminal residue" evidence="1">
    <location>
        <position position="103"/>
    </location>
</feature>
<dbReference type="PANTHER" id="PTHR23082">
    <property type="entry name" value="TRANSCRIPTION INITIATION FACTOR IIIC TFIIIC , POLYPEPTIDE 3-RELATED"/>
    <property type="match status" value="1"/>
</dbReference>
<protein>
    <submittedName>
        <fullName evidence="1">General transcription factor 3C polypeptide 3</fullName>
    </submittedName>
</protein>
<accession>A0A087T7W6</accession>
<dbReference type="InterPro" id="IPR039340">
    <property type="entry name" value="Tfc4/TFIIIC-102/Sfc4"/>
</dbReference>
<dbReference type="AlphaFoldDB" id="A0A087T7W6"/>
<dbReference type="EMBL" id="KK113854">
    <property type="protein sequence ID" value="KFM61205.1"/>
    <property type="molecule type" value="Genomic_DNA"/>
</dbReference>
<proteinExistence type="predicted"/>
<sequence>MPDREIDAPDELETFTDDDFKVVLNCYVPEVLPVDLAVKVLLCLIHLQSLTAVQPLLEALILENPEDFGDLYLDVAEAFMEIKEYEFAKTLLSKLLKTDNYNL</sequence>
<keyword evidence="2" id="KW-1185">Reference proteome</keyword>
<evidence type="ECO:0000313" key="2">
    <source>
        <dbReference type="Proteomes" id="UP000054359"/>
    </source>
</evidence>
<dbReference type="Proteomes" id="UP000054359">
    <property type="component" value="Unassembled WGS sequence"/>
</dbReference>
<organism evidence="1 2">
    <name type="scientific">Stegodyphus mimosarum</name>
    <name type="common">African social velvet spider</name>
    <dbReference type="NCBI Taxonomy" id="407821"/>
    <lineage>
        <taxon>Eukaryota</taxon>
        <taxon>Metazoa</taxon>
        <taxon>Ecdysozoa</taxon>
        <taxon>Arthropoda</taxon>
        <taxon>Chelicerata</taxon>
        <taxon>Arachnida</taxon>
        <taxon>Araneae</taxon>
        <taxon>Araneomorphae</taxon>
        <taxon>Entelegynae</taxon>
        <taxon>Eresoidea</taxon>
        <taxon>Eresidae</taxon>
        <taxon>Stegodyphus</taxon>
    </lineage>
</organism>
<gene>
    <name evidence="1" type="ORF">X975_03158</name>
</gene>
<reference evidence="1 2" key="1">
    <citation type="submission" date="2013-11" db="EMBL/GenBank/DDBJ databases">
        <title>Genome sequencing of Stegodyphus mimosarum.</title>
        <authorList>
            <person name="Bechsgaard J."/>
        </authorList>
    </citation>
    <scope>NUCLEOTIDE SEQUENCE [LARGE SCALE GENOMIC DNA]</scope>
</reference>